<name>A0A165KV34_EXIGL</name>
<keyword evidence="2" id="KW-1185">Reference proteome</keyword>
<gene>
    <name evidence="1" type="ORF">EXIGLDRAFT_764848</name>
</gene>
<sequence>MTFSNRDVLNRRVEADRAEQDRLAALLHNARVSLSVDAAALSDAQARFNDSNTVVTRLAERFATLDKSIAISRLSLLRSVMDSVPDDVLRLVFRQVVNTPDRKWPIFGVGVFSKERAQAPFTISAVCRKWRRTACDNSGLWTYLGVPPLACRDGPWPLQVHLDRVNLLVARSKTSDVDVLIDWSGCTFDLECTTPMEGILTQLFRQSLRWRRVEISLPMHTDRATLSVLRGPTPNLEQLSLVCPGDNEWDATAQSGFLPYAPRLHELELSGSGIFPRPFTDFPSLCALRLWDGSRSSLARTFIFGAQQTLESLLICTDRLDVTAPITLPHLTSLTVEMRLFVAPSLLVAPCLSKLVLHSNCIGPEIVTFFSGIVETATHLTLVGTVNANLLDVLSGLRNLTHFRVMVCFNLDHSTVLEDSFWERLADAEPHIWPKLTHLRVETWVNVNPPDGHGITHLLAARNNHGKSAIDTSDSHEDRPSPLKHVTLDYNGVPYWVTAEVSRLLATASPP</sequence>
<dbReference type="SUPFAM" id="SSF52047">
    <property type="entry name" value="RNI-like"/>
    <property type="match status" value="1"/>
</dbReference>
<reference evidence="1 2" key="1">
    <citation type="journal article" date="2016" name="Mol. Biol. Evol.">
        <title>Comparative Genomics of Early-Diverging Mushroom-Forming Fungi Provides Insights into the Origins of Lignocellulose Decay Capabilities.</title>
        <authorList>
            <person name="Nagy L.G."/>
            <person name="Riley R."/>
            <person name="Tritt A."/>
            <person name="Adam C."/>
            <person name="Daum C."/>
            <person name="Floudas D."/>
            <person name="Sun H."/>
            <person name="Yadav J.S."/>
            <person name="Pangilinan J."/>
            <person name="Larsson K.H."/>
            <person name="Matsuura K."/>
            <person name="Barry K."/>
            <person name="Labutti K."/>
            <person name="Kuo R."/>
            <person name="Ohm R.A."/>
            <person name="Bhattacharya S.S."/>
            <person name="Shirouzu T."/>
            <person name="Yoshinaga Y."/>
            <person name="Martin F.M."/>
            <person name="Grigoriev I.V."/>
            <person name="Hibbett D.S."/>
        </authorList>
    </citation>
    <scope>NUCLEOTIDE SEQUENCE [LARGE SCALE GENOMIC DNA]</scope>
    <source>
        <strain evidence="1 2">HHB12029</strain>
    </source>
</reference>
<dbReference type="Gene3D" id="3.80.10.10">
    <property type="entry name" value="Ribonuclease Inhibitor"/>
    <property type="match status" value="1"/>
</dbReference>
<organism evidence="1 2">
    <name type="scientific">Exidia glandulosa HHB12029</name>
    <dbReference type="NCBI Taxonomy" id="1314781"/>
    <lineage>
        <taxon>Eukaryota</taxon>
        <taxon>Fungi</taxon>
        <taxon>Dikarya</taxon>
        <taxon>Basidiomycota</taxon>
        <taxon>Agaricomycotina</taxon>
        <taxon>Agaricomycetes</taxon>
        <taxon>Auriculariales</taxon>
        <taxon>Exidiaceae</taxon>
        <taxon>Exidia</taxon>
    </lineage>
</organism>
<dbReference type="EMBL" id="KV425936">
    <property type="protein sequence ID" value="KZV96937.1"/>
    <property type="molecule type" value="Genomic_DNA"/>
</dbReference>
<dbReference type="InterPro" id="IPR032675">
    <property type="entry name" value="LRR_dom_sf"/>
</dbReference>
<evidence type="ECO:0008006" key="3">
    <source>
        <dbReference type="Google" id="ProtNLM"/>
    </source>
</evidence>
<protein>
    <recommendedName>
        <fullName evidence="3">F-box domain-containing protein</fullName>
    </recommendedName>
</protein>
<dbReference type="OrthoDB" id="3365698at2759"/>
<dbReference type="InParanoid" id="A0A165KV34"/>
<accession>A0A165KV34</accession>
<dbReference type="STRING" id="1314781.A0A165KV34"/>
<dbReference type="Proteomes" id="UP000077266">
    <property type="component" value="Unassembled WGS sequence"/>
</dbReference>
<evidence type="ECO:0000313" key="1">
    <source>
        <dbReference type="EMBL" id="KZV96937.1"/>
    </source>
</evidence>
<evidence type="ECO:0000313" key="2">
    <source>
        <dbReference type="Proteomes" id="UP000077266"/>
    </source>
</evidence>
<proteinExistence type="predicted"/>
<dbReference type="AlphaFoldDB" id="A0A165KV34"/>